<keyword evidence="3" id="KW-0808">Transferase</keyword>
<dbReference type="EMBL" id="AMCW01000170">
    <property type="protein sequence ID" value="EKJ98733.1"/>
    <property type="molecule type" value="Genomic_DNA"/>
</dbReference>
<evidence type="ECO:0000259" key="2">
    <source>
        <dbReference type="Pfam" id="PF13439"/>
    </source>
</evidence>
<dbReference type="Proteomes" id="UP000007993">
    <property type="component" value="Unassembled WGS sequence"/>
</dbReference>
<dbReference type="Gene3D" id="3.40.50.2000">
    <property type="entry name" value="Glycogen Phosphorylase B"/>
    <property type="match status" value="2"/>
</dbReference>
<feature type="domain" description="Glycosyl transferase family 1" evidence="1">
    <location>
        <begin position="199"/>
        <end position="348"/>
    </location>
</feature>
<dbReference type="CDD" id="cd03811">
    <property type="entry name" value="GT4_GT28_WabH-like"/>
    <property type="match status" value="1"/>
</dbReference>
<name>K5D7H8_RHOBT</name>
<keyword evidence="3" id="KW-0328">Glycosyltransferase</keyword>
<dbReference type="EC" id="2.4.-.-" evidence="3"/>
<comment type="caution">
    <text evidence="3">The sequence shown here is derived from an EMBL/GenBank/DDBJ whole genome shotgun (WGS) entry which is preliminary data.</text>
</comment>
<evidence type="ECO:0000313" key="4">
    <source>
        <dbReference type="Proteomes" id="UP000007993"/>
    </source>
</evidence>
<dbReference type="PANTHER" id="PTHR12526">
    <property type="entry name" value="GLYCOSYLTRANSFERASE"/>
    <property type="match status" value="1"/>
</dbReference>
<dbReference type="GO" id="GO:0016757">
    <property type="term" value="F:glycosyltransferase activity"/>
    <property type="evidence" value="ECO:0007669"/>
    <property type="project" value="UniProtKB-KW"/>
</dbReference>
<organism evidence="3 4">
    <name type="scientific">Rhodopirellula baltica SH28</name>
    <dbReference type="NCBI Taxonomy" id="993517"/>
    <lineage>
        <taxon>Bacteria</taxon>
        <taxon>Pseudomonadati</taxon>
        <taxon>Planctomycetota</taxon>
        <taxon>Planctomycetia</taxon>
        <taxon>Pirellulales</taxon>
        <taxon>Pirellulaceae</taxon>
        <taxon>Rhodopirellula</taxon>
    </lineage>
</organism>
<proteinExistence type="predicted"/>
<evidence type="ECO:0000259" key="1">
    <source>
        <dbReference type="Pfam" id="PF00534"/>
    </source>
</evidence>
<dbReference type="SUPFAM" id="SSF53756">
    <property type="entry name" value="UDP-Glycosyltransferase/glycogen phosphorylase"/>
    <property type="match status" value="1"/>
</dbReference>
<dbReference type="InterPro" id="IPR001296">
    <property type="entry name" value="Glyco_trans_1"/>
</dbReference>
<feature type="domain" description="Glycosyltransferase subfamily 4-like N-terminal" evidence="2">
    <location>
        <begin position="17"/>
        <end position="175"/>
    </location>
</feature>
<protein>
    <submittedName>
        <fullName evidence="3">Glycosyl transferase, group 1</fullName>
        <ecNumber evidence="3">2.4.-.-</ecNumber>
    </submittedName>
</protein>
<evidence type="ECO:0000313" key="3">
    <source>
        <dbReference type="EMBL" id="EKJ98733.1"/>
    </source>
</evidence>
<accession>K5D7H8</accession>
<dbReference type="InterPro" id="IPR028098">
    <property type="entry name" value="Glyco_trans_4-like_N"/>
</dbReference>
<dbReference type="AlphaFoldDB" id="K5D7H8"/>
<gene>
    <name evidence="3" type="ORF">RBSH_05956</name>
</gene>
<sequence length="365" mass="39404">MNSPPRISLLTPDLRGGGVERIRLTLAKEFSRLGFDVEFVLAKAGGELLAEAKRDFPVADLACSRLRAVPVALRRYLRARKPTVLCSAMWPLTAIAPFAARNTGTRVIVSEHGILSAQYKDWGRAHRVGLRGSTAVGYRLAHARVGVSAGVVRDMAKLSGMPIKQFRVINNPIPPSTTPSPDKQAKADAMWSVPSGGRIITVGTLKKVKNHNLLIRAFSKMRTAGTELMLLGDGELLAELKKLCKELRVDDRVIFAGFHSDPTAFYRSADLFVLSSNFEGFGNVIVEAMASGTPVVSTDCPAGPSEILEDGRWGDLTPVGNAAALANAMDSALARHHDADALKKRAKEFLPIIAAKHYLDAFGLS</sequence>
<reference evidence="3 4" key="1">
    <citation type="journal article" date="2013" name="Mar. Genomics">
        <title>Expression of sulfatases in Rhodopirellula baltica and the diversity of sulfatases in the genus Rhodopirellula.</title>
        <authorList>
            <person name="Wegner C.E."/>
            <person name="Richter-Heitmann T."/>
            <person name="Klindworth A."/>
            <person name="Klockow C."/>
            <person name="Richter M."/>
            <person name="Achstetter T."/>
            <person name="Glockner F.O."/>
            <person name="Harder J."/>
        </authorList>
    </citation>
    <scope>NUCLEOTIDE SEQUENCE [LARGE SCALE GENOMIC DNA]</scope>
    <source>
        <strain evidence="3 4">SH28</strain>
    </source>
</reference>
<dbReference type="Pfam" id="PF13439">
    <property type="entry name" value="Glyco_transf_4"/>
    <property type="match status" value="1"/>
</dbReference>
<dbReference type="PATRIC" id="fig|993517.3.peg.6450"/>
<dbReference type="Pfam" id="PF00534">
    <property type="entry name" value="Glycos_transf_1"/>
    <property type="match status" value="1"/>
</dbReference>